<dbReference type="GO" id="GO:0004040">
    <property type="term" value="F:amidase activity"/>
    <property type="evidence" value="ECO:0007669"/>
    <property type="project" value="UniProtKB-EC"/>
</dbReference>
<name>A0ABS9H5L3_9BACL</name>
<dbReference type="Proteomes" id="UP001649381">
    <property type="component" value="Unassembled WGS sequence"/>
</dbReference>
<evidence type="ECO:0000313" key="3">
    <source>
        <dbReference type="Proteomes" id="UP001649381"/>
    </source>
</evidence>
<sequence>MRKSYKLRNDDWSEKATVFDLQKVMNNGELTSLQLVSRCLENIAKHNHSGANLNAVLEVNPEALQIAETLDAERKIRGMRGPLHGIPVLLKDNIETADRMHTSAGSLALSDHYASEDATIVQKLRQAGAVIIGKANMTEWANFMSMSMKNGYSSRGGQVLNPYGSEFDVGGSSSGSAVGVAAHFATLSVGTETSGSILSPASQNNVVGIKPTVGLISRTGIIPLSHSQDTAGPMAKSVTDAAILLGSMTGQDDQDMITQTSIERSFRDFTIYLNAHALQGARIGICRSLYIDILPEPQRIVMENEIERLKEAGAIIIELESVSPMEMDEQWDFNVLLYEFKSDLNAYLQKCHPSLPVHSLSDVIQFNEQNEDSALKYGQDILIQSNETSGTMTESAYLESRLRDLQLSRTRGIDVVMEEHQLNALLFPNSNGAGVPAKAGYPSITVPGGFTSDGQPVGVTFTGKAYTESTLIALGYAYEQLTKHRKAPRLKA</sequence>
<proteinExistence type="predicted"/>
<reference evidence="2 3" key="1">
    <citation type="submission" date="2022-01" db="EMBL/GenBank/DDBJ databases">
        <title>Alkalihalobacillus sp. EGI L200015, a novel bacterium isolated from a salt lake sediment.</title>
        <authorList>
            <person name="Gao L."/>
            <person name="Fang B.-Z."/>
            <person name="Li W.-J."/>
        </authorList>
    </citation>
    <scope>NUCLEOTIDE SEQUENCE [LARGE SCALE GENOMIC DNA]</scope>
    <source>
        <strain evidence="2 3">KCTC 12718</strain>
    </source>
</reference>
<dbReference type="SUPFAM" id="SSF75304">
    <property type="entry name" value="Amidase signature (AS) enzymes"/>
    <property type="match status" value="1"/>
</dbReference>
<comment type="caution">
    <text evidence="2">The sequence shown here is derived from an EMBL/GenBank/DDBJ whole genome shotgun (WGS) entry which is preliminary data.</text>
</comment>
<accession>A0ABS9H5L3</accession>
<keyword evidence="2" id="KW-0378">Hydrolase</keyword>
<dbReference type="NCBIfam" id="NF005300">
    <property type="entry name" value="PRK06828.1"/>
    <property type="match status" value="1"/>
</dbReference>
<protein>
    <submittedName>
        <fullName evidence="2">Amidase</fullName>
        <ecNumber evidence="2">3.5.1.4</ecNumber>
    </submittedName>
</protein>
<keyword evidence="3" id="KW-1185">Reference proteome</keyword>
<dbReference type="InterPro" id="IPR023631">
    <property type="entry name" value="Amidase_dom"/>
</dbReference>
<organism evidence="2 3">
    <name type="scientific">Pseudalkalibacillus berkeleyi</name>
    <dbReference type="NCBI Taxonomy" id="1069813"/>
    <lineage>
        <taxon>Bacteria</taxon>
        <taxon>Bacillati</taxon>
        <taxon>Bacillota</taxon>
        <taxon>Bacilli</taxon>
        <taxon>Bacillales</taxon>
        <taxon>Fictibacillaceae</taxon>
        <taxon>Pseudalkalibacillus</taxon>
    </lineage>
</organism>
<evidence type="ECO:0000313" key="2">
    <source>
        <dbReference type="EMBL" id="MCF6138985.1"/>
    </source>
</evidence>
<dbReference type="PANTHER" id="PTHR42678:SF34">
    <property type="entry name" value="OS04G0183300 PROTEIN"/>
    <property type="match status" value="1"/>
</dbReference>
<dbReference type="Pfam" id="PF01425">
    <property type="entry name" value="Amidase"/>
    <property type="match status" value="1"/>
</dbReference>
<evidence type="ECO:0000259" key="1">
    <source>
        <dbReference type="Pfam" id="PF01425"/>
    </source>
</evidence>
<dbReference type="InterPro" id="IPR036928">
    <property type="entry name" value="AS_sf"/>
</dbReference>
<dbReference type="Gene3D" id="3.90.1300.10">
    <property type="entry name" value="Amidase signature (AS) domain"/>
    <property type="match status" value="1"/>
</dbReference>
<dbReference type="RefSeq" id="WP_236337611.1">
    <property type="nucleotide sequence ID" value="NZ_JAKIJS010000001.1"/>
</dbReference>
<feature type="domain" description="Amidase" evidence="1">
    <location>
        <begin position="35"/>
        <end position="471"/>
    </location>
</feature>
<gene>
    <name evidence="2" type="ORF">L2716_14695</name>
</gene>
<dbReference type="EC" id="3.5.1.4" evidence="2"/>
<dbReference type="PANTHER" id="PTHR42678">
    <property type="entry name" value="AMIDASE"/>
    <property type="match status" value="1"/>
</dbReference>
<dbReference type="EMBL" id="JAKIJS010000001">
    <property type="protein sequence ID" value="MCF6138985.1"/>
    <property type="molecule type" value="Genomic_DNA"/>
</dbReference>